<dbReference type="Pfam" id="PF13472">
    <property type="entry name" value="Lipase_GDSL_2"/>
    <property type="match status" value="1"/>
</dbReference>
<dbReference type="Pfam" id="PF18962">
    <property type="entry name" value="Por_Secre_tail"/>
    <property type="match status" value="1"/>
</dbReference>
<dbReference type="InterPro" id="IPR036514">
    <property type="entry name" value="SGNH_hydro_sf"/>
</dbReference>
<organism evidence="3 4">
    <name type="scientific">Candidatus Raymondbacteria bacterium RIFOXYD12_FULL_49_13</name>
    <dbReference type="NCBI Taxonomy" id="1817890"/>
    <lineage>
        <taxon>Bacteria</taxon>
        <taxon>Raymondiibacteriota</taxon>
    </lineage>
</organism>
<evidence type="ECO:0000313" key="3">
    <source>
        <dbReference type="EMBL" id="OGK03145.1"/>
    </source>
</evidence>
<gene>
    <name evidence="3" type="ORF">A2519_07005</name>
</gene>
<dbReference type="Gene3D" id="3.40.50.1110">
    <property type="entry name" value="SGNH hydrolase"/>
    <property type="match status" value="1"/>
</dbReference>
<accession>A0A1F7F913</accession>
<dbReference type="SUPFAM" id="SSF52266">
    <property type="entry name" value="SGNH hydrolase"/>
    <property type="match status" value="1"/>
</dbReference>
<sequence length="400" mass="43970">MKSIIALVFGFVFMVPCQGDGLKGGSGTDIDNYCVTFTQDIIDNLIAIHTTWQQHDPPWNKYRVMTCGNSNTYGPYILQAFSGSVTGVSNAAAMNAFKDSTLAQNGWCLQENCKGAPHCNMAGELISSVLRWVSDTGDTLHLNNILPVDMPMIASVMIGTNNIRITWERPDSARYAGIIDKMIAEGVMPIIITVPAINGADSVWDKTWTPEEYLLPFNDQLRAMARDRKLPLIDIYQWMVDHGGPGELLVDWAHGRICGTSGADFKDDCLDGGISGSFYNAINYLLLNATYDIVRYVVNNEPFTPVQTSVTSMISGSLTVSPNPISNTTTVTVCPAQGANRDVFIKICDIKGRVMKSFQNSHRGPSYAYIFDASQCAPGIYFIKVHFGEQVMSKMIAVIR</sequence>
<evidence type="ECO:0000313" key="4">
    <source>
        <dbReference type="Proteomes" id="UP000179243"/>
    </source>
</evidence>
<dbReference type="Proteomes" id="UP000179243">
    <property type="component" value="Unassembled WGS sequence"/>
</dbReference>
<dbReference type="EMBL" id="MFYX01000096">
    <property type="protein sequence ID" value="OGK03145.1"/>
    <property type="molecule type" value="Genomic_DNA"/>
</dbReference>
<evidence type="ECO:0000259" key="2">
    <source>
        <dbReference type="Pfam" id="PF18962"/>
    </source>
</evidence>
<dbReference type="NCBIfam" id="TIGR04183">
    <property type="entry name" value="Por_Secre_tail"/>
    <property type="match status" value="1"/>
</dbReference>
<feature type="domain" description="Secretion system C-terminal sorting" evidence="2">
    <location>
        <begin position="321"/>
        <end position="396"/>
    </location>
</feature>
<dbReference type="InterPro" id="IPR013830">
    <property type="entry name" value="SGNH_hydro"/>
</dbReference>
<proteinExistence type="predicted"/>
<reference evidence="3 4" key="1">
    <citation type="journal article" date="2016" name="Nat. Commun.">
        <title>Thousands of microbial genomes shed light on interconnected biogeochemical processes in an aquifer system.</title>
        <authorList>
            <person name="Anantharaman K."/>
            <person name="Brown C.T."/>
            <person name="Hug L.A."/>
            <person name="Sharon I."/>
            <person name="Castelle C.J."/>
            <person name="Probst A.J."/>
            <person name="Thomas B.C."/>
            <person name="Singh A."/>
            <person name="Wilkins M.J."/>
            <person name="Karaoz U."/>
            <person name="Brodie E.L."/>
            <person name="Williams K.H."/>
            <person name="Hubbard S.S."/>
            <person name="Banfield J.F."/>
        </authorList>
    </citation>
    <scope>NUCLEOTIDE SEQUENCE [LARGE SCALE GENOMIC DNA]</scope>
</reference>
<protein>
    <submittedName>
        <fullName evidence="3">Uncharacterized protein</fullName>
    </submittedName>
</protein>
<feature type="domain" description="SGNH hydrolase-type esterase" evidence="1">
    <location>
        <begin position="151"/>
        <end position="247"/>
    </location>
</feature>
<evidence type="ECO:0000259" key="1">
    <source>
        <dbReference type="Pfam" id="PF13472"/>
    </source>
</evidence>
<comment type="caution">
    <text evidence="3">The sequence shown here is derived from an EMBL/GenBank/DDBJ whole genome shotgun (WGS) entry which is preliminary data.</text>
</comment>
<name>A0A1F7F913_UNCRA</name>
<dbReference type="AlphaFoldDB" id="A0A1F7F913"/>
<dbReference type="InterPro" id="IPR026444">
    <property type="entry name" value="Secre_tail"/>
</dbReference>